<dbReference type="InterPro" id="IPR050796">
    <property type="entry name" value="SCF_F-box_component"/>
</dbReference>
<dbReference type="Pfam" id="PF07734">
    <property type="entry name" value="FBA_1"/>
    <property type="match status" value="2"/>
</dbReference>
<dbReference type="CDD" id="cd22157">
    <property type="entry name" value="F-box_AtFBW1-like"/>
    <property type="match status" value="1"/>
</dbReference>
<dbReference type="PANTHER" id="PTHR31672:SF13">
    <property type="entry name" value="F-BOX PROTEIN CPR30-LIKE"/>
    <property type="match status" value="1"/>
</dbReference>
<dbReference type="Pfam" id="PF00646">
    <property type="entry name" value="F-box"/>
    <property type="match status" value="1"/>
</dbReference>
<sequence>MTRDALRLLYLPWDLVIVILSRVPTTSLRRLRFTCKRWNALFKDQEFIEKHLDKAPKQCKVLMLSDSKVDSMNVNLNGIHDNVVDPQTLLSLNDFHNPEQFKIYKIFHCAGLLLCTTRHLRLVVWNPCTGQIRWIPYSDRYKHDSQFALGYENNKSCQTYKILSVTSKGVSLKGNIYWIANKNYEEDLLLTFDFSTEKFRRLSIPFPRVDDDCVATALSVVREEQLSVLYSSISDTRPKIEIWMMIHDKIDQTKIVSWSKFLSLELDENNPQKGLSTVTSFFIDGEKKAAVLSDLEYRNKRNTDMVFIVGEDNLFMKIPVGESRLQFLRPVIYDYHYKKTTRILREKIVGISSE</sequence>
<dbReference type="SMART" id="SM00256">
    <property type="entry name" value="FBOX"/>
    <property type="match status" value="1"/>
</dbReference>
<organism evidence="2 3">
    <name type="scientific">Brassica cretica</name>
    <name type="common">Mustard</name>
    <dbReference type="NCBI Taxonomy" id="69181"/>
    <lineage>
        <taxon>Eukaryota</taxon>
        <taxon>Viridiplantae</taxon>
        <taxon>Streptophyta</taxon>
        <taxon>Embryophyta</taxon>
        <taxon>Tracheophyta</taxon>
        <taxon>Spermatophyta</taxon>
        <taxon>Magnoliopsida</taxon>
        <taxon>eudicotyledons</taxon>
        <taxon>Gunneridae</taxon>
        <taxon>Pentapetalae</taxon>
        <taxon>rosids</taxon>
        <taxon>malvids</taxon>
        <taxon>Brassicales</taxon>
        <taxon>Brassicaceae</taxon>
        <taxon>Brassiceae</taxon>
        <taxon>Brassica</taxon>
    </lineage>
</organism>
<evidence type="ECO:0000259" key="1">
    <source>
        <dbReference type="PROSITE" id="PS50181"/>
    </source>
</evidence>
<protein>
    <recommendedName>
        <fullName evidence="1">F-box domain-containing protein</fullName>
    </recommendedName>
</protein>
<feature type="domain" description="F-box" evidence="1">
    <location>
        <begin position="5"/>
        <end position="51"/>
    </location>
</feature>
<dbReference type="PROSITE" id="PS50181">
    <property type="entry name" value="FBOX"/>
    <property type="match status" value="1"/>
</dbReference>
<dbReference type="PANTHER" id="PTHR31672">
    <property type="entry name" value="BNACNNG10540D PROTEIN"/>
    <property type="match status" value="1"/>
</dbReference>
<evidence type="ECO:0000313" key="2">
    <source>
        <dbReference type="EMBL" id="KAF2555255.1"/>
    </source>
</evidence>
<dbReference type="InterPro" id="IPR006527">
    <property type="entry name" value="F-box-assoc_dom_typ1"/>
</dbReference>
<evidence type="ECO:0000313" key="3">
    <source>
        <dbReference type="Proteomes" id="UP000712281"/>
    </source>
</evidence>
<dbReference type="SUPFAM" id="SSF81383">
    <property type="entry name" value="F-box domain"/>
    <property type="match status" value="1"/>
</dbReference>
<reference evidence="2" key="1">
    <citation type="submission" date="2019-12" db="EMBL/GenBank/DDBJ databases">
        <title>Genome sequencing and annotation of Brassica cretica.</title>
        <authorList>
            <person name="Studholme D.J."/>
            <person name="Sarris P.F."/>
        </authorList>
    </citation>
    <scope>NUCLEOTIDE SEQUENCE</scope>
    <source>
        <strain evidence="2">PFS-001/15</strain>
        <tissue evidence="2">Leaf</tissue>
    </source>
</reference>
<proteinExistence type="predicted"/>
<dbReference type="NCBIfam" id="TIGR01640">
    <property type="entry name" value="F_box_assoc_1"/>
    <property type="match status" value="2"/>
</dbReference>
<dbReference type="Gene3D" id="1.20.1280.50">
    <property type="match status" value="1"/>
</dbReference>
<dbReference type="Proteomes" id="UP000712281">
    <property type="component" value="Unassembled WGS sequence"/>
</dbReference>
<gene>
    <name evidence="2" type="ORF">F2Q68_00017489</name>
</gene>
<comment type="caution">
    <text evidence="2">The sequence shown here is derived from an EMBL/GenBank/DDBJ whole genome shotgun (WGS) entry which is preliminary data.</text>
</comment>
<accession>A0A8S9H9P4</accession>
<dbReference type="InterPro" id="IPR001810">
    <property type="entry name" value="F-box_dom"/>
</dbReference>
<dbReference type="EMBL" id="QGKW02001940">
    <property type="protein sequence ID" value="KAF2555255.1"/>
    <property type="molecule type" value="Genomic_DNA"/>
</dbReference>
<name>A0A8S9H9P4_BRACR</name>
<dbReference type="InterPro" id="IPR017451">
    <property type="entry name" value="F-box-assoc_interact_dom"/>
</dbReference>
<dbReference type="InterPro" id="IPR036047">
    <property type="entry name" value="F-box-like_dom_sf"/>
</dbReference>
<dbReference type="AlphaFoldDB" id="A0A8S9H9P4"/>